<accession>A0A344TEP4</accession>
<comment type="cofactor">
    <cofactor evidence="1 5">
        <name>pyridoxal 5'-phosphate</name>
        <dbReference type="ChEBI" id="CHEBI:597326"/>
    </cofactor>
</comment>
<dbReference type="PIRSF" id="PIRSF001434">
    <property type="entry name" value="CGS"/>
    <property type="match status" value="1"/>
</dbReference>
<dbReference type="InterPro" id="IPR054542">
    <property type="entry name" value="Cys_met_metab_PP"/>
</dbReference>
<dbReference type="GO" id="GO:0003962">
    <property type="term" value="F:cystathionine gamma-synthase activity"/>
    <property type="evidence" value="ECO:0007669"/>
    <property type="project" value="TreeGrafter"/>
</dbReference>
<feature type="modified residue" description="N6-(pyridoxal phosphate)lysine" evidence="4">
    <location>
        <position position="196"/>
    </location>
</feature>
<keyword evidence="3 4" id="KW-0663">Pyridoxal phosphate</keyword>
<name>A0A344TEP4_9BACT</name>
<evidence type="ECO:0000256" key="5">
    <source>
        <dbReference type="RuleBase" id="RU362118"/>
    </source>
</evidence>
<dbReference type="PANTHER" id="PTHR11808">
    <property type="entry name" value="TRANS-SULFURATION ENZYME FAMILY MEMBER"/>
    <property type="match status" value="1"/>
</dbReference>
<protein>
    <submittedName>
        <fullName evidence="6">Cystathionine gamma-synthase</fullName>
    </submittedName>
</protein>
<evidence type="ECO:0000256" key="1">
    <source>
        <dbReference type="ARBA" id="ARBA00001933"/>
    </source>
</evidence>
<dbReference type="SUPFAM" id="SSF53383">
    <property type="entry name" value="PLP-dependent transferases"/>
    <property type="match status" value="1"/>
</dbReference>
<dbReference type="GO" id="GO:0005737">
    <property type="term" value="C:cytoplasm"/>
    <property type="evidence" value="ECO:0007669"/>
    <property type="project" value="TreeGrafter"/>
</dbReference>
<dbReference type="Proteomes" id="UP000251993">
    <property type="component" value="Chromosome"/>
</dbReference>
<dbReference type="KEGG" id="run:DR864_04885"/>
<evidence type="ECO:0000313" key="7">
    <source>
        <dbReference type="Proteomes" id="UP000251993"/>
    </source>
</evidence>
<evidence type="ECO:0000256" key="2">
    <source>
        <dbReference type="ARBA" id="ARBA00009077"/>
    </source>
</evidence>
<dbReference type="InterPro" id="IPR000277">
    <property type="entry name" value="Cys/Met-Metab_PyrdxlP-dep_enz"/>
</dbReference>
<dbReference type="Gene3D" id="3.90.1150.10">
    <property type="entry name" value="Aspartate Aminotransferase, domain 1"/>
    <property type="match status" value="1"/>
</dbReference>
<dbReference type="GO" id="GO:0019343">
    <property type="term" value="P:cysteine biosynthetic process via cystathionine"/>
    <property type="evidence" value="ECO:0007669"/>
    <property type="project" value="TreeGrafter"/>
</dbReference>
<sequence>MNFETLAIQSTQFHDANASAVVPPIYLSTNFEREPDSSIPHGHIYTRASNPNRNALEKAYAALEGGQVGMAFASGQAATTTLFQCLLPGDHVIIPDDAYYGTPALLQDVLSLWGLQFSKVDMSDLAAVEGAFQPNTKLVWMETPSNPLLKITDVKAVAALARAKGAYSACDNTWATSVLQRPLDLGCDVSMHSATKYFGGHSDLLSGALIFKENGALAEKARMIQALGGAVPSPFDCWLIVRGIKTLALRVRQQSENAAKLAEYLSTHPKLEAVHYPFLESHAGYEVAKRQMASGGGMLSIQVKGGAEEALAVKSKVKVFIRATSLGGVESLIEHRATAEGVHSVSPKNLLRISVGLEHVDDLIADLAQALG</sequence>
<dbReference type="GO" id="GO:0004123">
    <property type="term" value="F:cystathionine gamma-lyase activity"/>
    <property type="evidence" value="ECO:0007669"/>
    <property type="project" value="TreeGrafter"/>
</dbReference>
<dbReference type="InterPro" id="IPR015422">
    <property type="entry name" value="PyrdxlP-dep_Trfase_small"/>
</dbReference>
<reference evidence="6 7" key="1">
    <citation type="submission" date="2018-07" db="EMBL/GenBank/DDBJ databases">
        <title>Genome sequencing of Runella.</title>
        <authorList>
            <person name="Baek M.-G."/>
            <person name="Yi H."/>
        </authorList>
    </citation>
    <scope>NUCLEOTIDE SEQUENCE [LARGE SCALE GENOMIC DNA]</scope>
    <source>
        <strain evidence="6 7">HYN0085</strain>
    </source>
</reference>
<dbReference type="OrthoDB" id="9803729at2"/>
<dbReference type="FunFam" id="3.40.640.10:FF:000046">
    <property type="entry name" value="Cystathionine gamma-lyase"/>
    <property type="match status" value="1"/>
</dbReference>
<dbReference type="PANTHER" id="PTHR11808:SF15">
    <property type="entry name" value="CYSTATHIONINE GAMMA-LYASE"/>
    <property type="match status" value="1"/>
</dbReference>
<dbReference type="AlphaFoldDB" id="A0A344TEP4"/>
<dbReference type="EMBL" id="CP030850">
    <property type="protein sequence ID" value="AXE17115.1"/>
    <property type="molecule type" value="Genomic_DNA"/>
</dbReference>
<dbReference type="RefSeq" id="WP_114065901.1">
    <property type="nucleotide sequence ID" value="NZ_CP030850.1"/>
</dbReference>
<dbReference type="InterPro" id="IPR015424">
    <property type="entry name" value="PyrdxlP-dep_Trfase"/>
</dbReference>
<evidence type="ECO:0000313" key="6">
    <source>
        <dbReference type="EMBL" id="AXE17115.1"/>
    </source>
</evidence>
<dbReference type="Pfam" id="PF01053">
    <property type="entry name" value="Cys_Met_Meta_PP"/>
    <property type="match status" value="1"/>
</dbReference>
<dbReference type="PROSITE" id="PS00868">
    <property type="entry name" value="CYS_MET_METAB_PP"/>
    <property type="match status" value="1"/>
</dbReference>
<comment type="similarity">
    <text evidence="2 5">Belongs to the trans-sulfuration enzymes family.</text>
</comment>
<proteinExistence type="inferred from homology"/>
<evidence type="ECO:0000256" key="3">
    <source>
        <dbReference type="ARBA" id="ARBA00022898"/>
    </source>
</evidence>
<dbReference type="CDD" id="cd00614">
    <property type="entry name" value="CGS_like"/>
    <property type="match status" value="1"/>
</dbReference>
<dbReference type="GO" id="GO:0019346">
    <property type="term" value="P:transsulfuration"/>
    <property type="evidence" value="ECO:0007669"/>
    <property type="project" value="InterPro"/>
</dbReference>
<evidence type="ECO:0000256" key="4">
    <source>
        <dbReference type="PIRSR" id="PIRSR001434-2"/>
    </source>
</evidence>
<dbReference type="Gene3D" id="3.40.640.10">
    <property type="entry name" value="Type I PLP-dependent aspartate aminotransferase-like (Major domain)"/>
    <property type="match status" value="1"/>
</dbReference>
<dbReference type="InterPro" id="IPR015421">
    <property type="entry name" value="PyrdxlP-dep_Trfase_major"/>
</dbReference>
<keyword evidence="7" id="KW-1185">Reference proteome</keyword>
<gene>
    <name evidence="6" type="ORF">DR864_04885</name>
</gene>
<dbReference type="GO" id="GO:0030170">
    <property type="term" value="F:pyridoxal phosphate binding"/>
    <property type="evidence" value="ECO:0007669"/>
    <property type="project" value="InterPro"/>
</dbReference>
<organism evidence="6 7">
    <name type="scientific">Runella rosea</name>
    <dbReference type="NCBI Taxonomy" id="2259595"/>
    <lineage>
        <taxon>Bacteria</taxon>
        <taxon>Pseudomonadati</taxon>
        <taxon>Bacteroidota</taxon>
        <taxon>Cytophagia</taxon>
        <taxon>Cytophagales</taxon>
        <taxon>Spirosomataceae</taxon>
        <taxon>Runella</taxon>
    </lineage>
</organism>